<dbReference type="OrthoDB" id="48431at2759"/>
<comment type="caution">
    <text evidence="3">The sequence shown here is derived from an EMBL/GenBank/DDBJ whole genome shotgun (WGS) entry which is preliminary data.</text>
</comment>
<evidence type="ECO:0000313" key="4">
    <source>
        <dbReference type="Proteomes" id="UP000198406"/>
    </source>
</evidence>
<proteinExistence type="predicted"/>
<feature type="coiled-coil region" evidence="1">
    <location>
        <begin position="45"/>
        <end position="79"/>
    </location>
</feature>
<name>A0A1Z5J6C4_FISSO</name>
<keyword evidence="1" id="KW-0175">Coiled coil</keyword>
<keyword evidence="4" id="KW-1185">Reference proteome</keyword>
<dbReference type="Proteomes" id="UP000198406">
    <property type="component" value="Unassembled WGS sequence"/>
</dbReference>
<evidence type="ECO:0000256" key="2">
    <source>
        <dbReference type="SAM" id="MobiDB-lite"/>
    </source>
</evidence>
<evidence type="ECO:0000256" key="1">
    <source>
        <dbReference type="SAM" id="Coils"/>
    </source>
</evidence>
<reference evidence="3 4" key="1">
    <citation type="journal article" date="2015" name="Plant Cell">
        <title>Oil accumulation by the oleaginous diatom Fistulifera solaris as revealed by the genome and transcriptome.</title>
        <authorList>
            <person name="Tanaka T."/>
            <person name="Maeda Y."/>
            <person name="Veluchamy A."/>
            <person name="Tanaka M."/>
            <person name="Abida H."/>
            <person name="Marechal E."/>
            <person name="Bowler C."/>
            <person name="Muto M."/>
            <person name="Sunaga Y."/>
            <person name="Tanaka M."/>
            <person name="Yoshino T."/>
            <person name="Taniguchi T."/>
            <person name="Fukuda Y."/>
            <person name="Nemoto M."/>
            <person name="Matsumoto M."/>
            <person name="Wong P.S."/>
            <person name="Aburatani S."/>
            <person name="Fujibuchi W."/>
        </authorList>
    </citation>
    <scope>NUCLEOTIDE SEQUENCE [LARGE SCALE GENOMIC DNA]</scope>
    <source>
        <strain evidence="3 4">JPCC DA0580</strain>
    </source>
</reference>
<gene>
    <name evidence="3" type="ORF">FisN_6Lh171</name>
</gene>
<dbReference type="AlphaFoldDB" id="A0A1Z5J6C4"/>
<accession>A0A1Z5J6C4</accession>
<feature type="compositionally biased region" description="Polar residues" evidence="2">
    <location>
        <begin position="458"/>
        <end position="495"/>
    </location>
</feature>
<organism evidence="3 4">
    <name type="scientific">Fistulifera solaris</name>
    <name type="common">Oleaginous diatom</name>
    <dbReference type="NCBI Taxonomy" id="1519565"/>
    <lineage>
        <taxon>Eukaryota</taxon>
        <taxon>Sar</taxon>
        <taxon>Stramenopiles</taxon>
        <taxon>Ochrophyta</taxon>
        <taxon>Bacillariophyta</taxon>
        <taxon>Bacillariophyceae</taxon>
        <taxon>Bacillariophycidae</taxon>
        <taxon>Naviculales</taxon>
        <taxon>Naviculaceae</taxon>
        <taxon>Fistulifera</taxon>
    </lineage>
</organism>
<dbReference type="EMBL" id="BDSP01000007">
    <property type="protein sequence ID" value="GAX09452.1"/>
    <property type="molecule type" value="Genomic_DNA"/>
</dbReference>
<feature type="region of interest" description="Disordered" evidence="2">
    <location>
        <begin position="370"/>
        <end position="503"/>
    </location>
</feature>
<protein>
    <submittedName>
        <fullName evidence="3">Uncharacterized protein</fullName>
    </submittedName>
</protein>
<feature type="compositionally biased region" description="Basic and acidic residues" evidence="2">
    <location>
        <begin position="441"/>
        <end position="456"/>
    </location>
</feature>
<dbReference type="InParanoid" id="A0A1Z5J6C4"/>
<evidence type="ECO:0000313" key="3">
    <source>
        <dbReference type="EMBL" id="GAX09452.1"/>
    </source>
</evidence>
<sequence>MAEAEAEDVSTVNVQVVNEEDEEVRLALEMAMAAAKHPNLSPAELRKLLGEKNEQAKIVEEAERKVQKKKEEQAAKDWEAKKEAAYQWFSSKAEDAAKFAADKKWEAEKQYYAEAIKRDKEIIEIRKKMKICRKALKAHRLQGNRVETRHCFKRAREEKMLLATQEKIVKNTKLLTHTGFNVQEYAKAMMKASKKWKKVGSKEEVALEAQLCRNMHQMLAIEKQKAKLHKGSREIKKYLQRCKSWLSDKKAFCEMHFMTLDATASSMRILYQDTLSKQDALIRRLRDSDEFEGVDFGDVDLTPFQELEAVPGPSAMLNALRGLPIQDSVRLTKEEGKLLTAAIQAAVAEDADDSLPAGAPEIYIEAKDDVSVSSHLTDDGHEEEEVMAGDDDDSESVEFGADAPWNRPLEVEDEQENKEKKKKKKTRADTDDSEPQNGNNEAEKTTEKMNGKKGDSMTDVTESVTSELAGTHIDSVQTGESINYSETENNYVSEVSETDRNED</sequence>
<feature type="compositionally biased region" description="Acidic residues" evidence="2">
    <location>
        <begin position="380"/>
        <end position="396"/>
    </location>
</feature>